<reference evidence="1 2" key="1">
    <citation type="submission" date="2018-06" db="EMBL/GenBank/DDBJ databases">
        <title>Genomic Encyclopedia of Type Strains, Phase IV (KMG-IV): sequencing the most valuable type-strain genomes for metagenomic binning, comparative biology and taxonomic classification.</title>
        <authorList>
            <person name="Goeker M."/>
        </authorList>
    </citation>
    <scope>NUCLEOTIDE SEQUENCE [LARGE SCALE GENOMIC DNA]</scope>
    <source>
        <strain evidence="1 2">DSM 18048</strain>
    </source>
</reference>
<dbReference type="EMBL" id="QJSX01000003">
    <property type="protein sequence ID" value="PYE55278.1"/>
    <property type="molecule type" value="Genomic_DNA"/>
</dbReference>
<comment type="caution">
    <text evidence="1">The sequence shown here is derived from an EMBL/GenBank/DDBJ whole genome shotgun (WGS) entry which is preliminary data.</text>
</comment>
<keyword evidence="2" id="KW-1185">Reference proteome</keyword>
<gene>
    <name evidence="1" type="ORF">DES52_103109</name>
</gene>
<dbReference type="AlphaFoldDB" id="A0A318SA66"/>
<evidence type="ECO:0000313" key="2">
    <source>
        <dbReference type="Proteomes" id="UP000248326"/>
    </source>
</evidence>
<dbReference type="Proteomes" id="UP000248326">
    <property type="component" value="Unassembled WGS sequence"/>
</dbReference>
<name>A0A318SA66_9DEIO</name>
<sequence length="67" mass="7138">MGAVGAAETSGVVLGTVTSAADVDVDRSTFAERSTHDDKESRAVSKASRERFMEVPLVWRITKGRAA</sequence>
<proteinExistence type="predicted"/>
<evidence type="ECO:0000313" key="1">
    <source>
        <dbReference type="EMBL" id="PYE55278.1"/>
    </source>
</evidence>
<organism evidence="1 2">
    <name type="scientific">Deinococcus yavapaiensis KR-236</name>
    <dbReference type="NCBI Taxonomy" id="694435"/>
    <lineage>
        <taxon>Bacteria</taxon>
        <taxon>Thermotogati</taxon>
        <taxon>Deinococcota</taxon>
        <taxon>Deinococci</taxon>
        <taxon>Deinococcales</taxon>
        <taxon>Deinococcaceae</taxon>
        <taxon>Deinococcus</taxon>
    </lineage>
</organism>
<accession>A0A318SA66</accession>
<protein>
    <submittedName>
        <fullName evidence="1">Uncharacterized protein</fullName>
    </submittedName>
</protein>